<proteinExistence type="predicted"/>
<organism evidence="1">
    <name type="scientific">uncultured prokaryote</name>
    <dbReference type="NCBI Taxonomy" id="198431"/>
    <lineage>
        <taxon>unclassified sequences</taxon>
        <taxon>environmental samples</taxon>
    </lineage>
</organism>
<reference evidence="1" key="1">
    <citation type="submission" date="2015-06" db="EMBL/GenBank/DDBJ databases">
        <authorList>
            <person name="Joergensen T."/>
        </authorList>
    </citation>
    <scope>NUCLEOTIDE SEQUENCE</scope>
    <source>
        <strain evidence="1">RGFK0787</strain>
    </source>
</reference>
<name>A0A0H5Q1J6_9ZZZZ</name>
<dbReference type="EMBL" id="LN853396">
    <property type="protein sequence ID" value="CRY95836.1"/>
    <property type="molecule type" value="Genomic_DNA"/>
</dbReference>
<accession>A0A0H5Q1J6</accession>
<evidence type="ECO:0000313" key="1">
    <source>
        <dbReference type="EMBL" id="CRY95836.1"/>
    </source>
</evidence>
<protein>
    <submittedName>
        <fullName evidence="1">Uncharacterized protein</fullName>
    </submittedName>
</protein>
<dbReference type="AlphaFoldDB" id="A0A0H5Q1J6"/>
<sequence>MARCKFCGQEIDWINSLEGKQVPVDPDPVFVIEDGSPDTFLDDMGTTITGRQAKPEEEHRDLPVAFVPHRRTCPWADKPAQRRAEWGGSYGGLAPAT</sequence>
<reference evidence="1" key="2">
    <citation type="submission" date="2015-07" db="EMBL/GenBank/DDBJ databases">
        <title>Plasmids, circular viruses and viroids from rat gut.</title>
        <authorList>
            <person name="Jorgensen T.J."/>
            <person name="Hansen M.A."/>
            <person name="Xu Z."/>
            <person name="Tabak M.A."/>
            <person name="Sorensen S.J."/>
            <person name="Hansen L.H."/>
        </authorList>
    </citation>
    <scope>NUCLEOTIDE SEQUENCE</scope>
    <source>
        <strain evidence="1">RGFK0787</strain>
    </source>
</reference>